<dbReference type="SUPFAM" id="SSF51230">
    <property type="entry name" value="Single hybrid motif"/>
    <property type="match status" value="1"/>
</dbReference>
<sequence length="86" mass="9158">MSASETLVDSAAVWPADSMDVDEAVVSNWFVREGGHADAGDTICEIQIEKVSIDVPMPVAGTVTERLVGENDVFARGDPLARIDPD</sequence>
<keyword evidence="3" id="KW-1185">Reference proteome</keyword>
<dbReference type="CDD" id="cd06849">
    <property type="entry name" value="lipoyl_domain"/>
    <property type="match status" value="1"/>
</dbReference>
<name>A0ABD6AT57_9EURY</name>
<dbReference type="RefSeq" id="WP_250872675.1">
    <property type="nucleotide sequence ID" value="NZ_JALXFV010000003.1"/>
</dbReference>
<protein>
    <submittedName>
        <fullName evidence="2">Lipoyl domain-containing protein</fullName>
    </submittedName>
</protein>
<evidence type="ECO:0000313" key="2">
    <source>
        <dbReference type="EMBL" id="MFD1512695.1"/>
    </source>
</evidence>
<comment type="caution">
    <text evidence="2">The sequence shown here is derived from an EMBL/GenBank/DDBJ whole genome shotgun (WGS) entry which is preliminary data.</text>
</comment>
<proteinExistence type="predicted"/>
<evidence type="ECO:0000313" key="3">
    <source>
        <dbReference type="Proteomes" id="UP001597187"/>
    </source>
</evidence>
<dbReference type="InterPro" id="IPR011053">
    <property type="entry name" value="Single_hybrid_motif"/>
</dbReference>
<evidence type="ECO:0000259" key="1">
    <source>
        <dbReference type="PROSITE" id="PS50968"/>
    </source>
</evidence>
<dbReference type="Proteomes" id="UP001597187">
    <property type="component" value="Unassembled WGS sequence"/>
</dbReference>
<dbReference type="InterPro" id="IPR000089">
    <property type="entry name" value="Biotin_lipoyl"/>
</dbReference>
<dbReference type="EMBL" id="JBHUDC010000003">
    <property type="protein sequence ID" value="MFD1512695.1"/>
    <property type="molecule type" value="Genomic_DNA"/>
</dbReference>
<dbReference type="Gene3D" id="2.40.50.100">
    <property type="match status" value="1"/>
</dbReference>
<feature type="domain" description="Lipoyl-binding" evidence="1">
    <location>
        <begin position="4"/>
        <end position="84"/>
    </location>
</feature>
<gene>
    <name evidence="2" type="ORF">ACFSBT_05290</name>
</gene>
<reference evidence="2 3" key="1">
    <citation type="journal article" date="2019" name="Int. J. Syst. Evol. Microbiol.">
        <title>The Global Catalogue of Microorganisms (GCM) 10K type strain sequencing project: providing services to taxonomists for standard genome sequencing and annotation.</title>
        <authorList>
            <consortium name="The Broad Institute Genomics Platform"/>
            <consortium name="The Broad Institute Genome Sequencing Center for Infectious Disease"/>
            <person name="Wu L."/>
            <person name="Ma J."/>
        </authorList>
    </citation>
    <scope>NUCLEOTIDE SEQUENCE [LARGE SCALE GENOMIC DNA]</scope>
    <source>
        <strain evidence="2 3">CGMCC 1.12563</strain>
    </source>
</reference>
<organism evidence="2 3">
    <name type="scientific">Halomarina rubra</name>
    <dbReference type="NCBI Taxonomy" id="2071873"/>
    <lineage>
        <taxon>Archaea</taxon>
        <taxon>Methanobacteriati</taxon>
        <taxon>Methanobacteriota</taxon>
        <taxon>Stenosarchaea group</taxon>
        <taxon>Halobacteria</taxon>
        <taxon>Halobacteriales</taxon>
        <taxon>Natronomonadaceae</taxon>
        <taxon>Halomarina</taxon>
    </lineage>
</organism>
<dbReference type="Pfam" id="PF00364">
    <property type="entry name" value="Biotin_lipoyl"/>
    <property type="match status" value="1"/>
</dbReference>
<dbReference type="PROSITE" id="PS50968">
    <property type="entry name" value="BIOTINYL_LIPOYL"/>
    <property type="match status" value="1"/>
</dbReference>
<accession>A0ABD6AT57</accession>
<dbReference type="AlphaFoldDB" id="A0ABD6AT57"/>